<reference evidence="1 2" key="1">
    <citation type="submission" date="2018-11" db="EMBL/GenBank/DDBJ databases">
        <authorList>
            <person name="Criscuolo A."/>
        </authorList>
    </citation>
    <scope>NUCLEOTIDE SEQUENCE [LARGE SCALE GENOMIC DNA]</scope>
    <source>
        <strain evidence="1">ACIP111625</strain>
    </source>
</reference>
<keyword evidence="2" id="KW-1185">Reference proteome</keyword>
<dbReference type="InterPro" id="IPR029044">
    <property type="entry name" value="Nucleotide-diphossugar_trans"/>
</dbReference>
<proteinExistence type="predicted"/>
<sequence length="283" mass="32343">MTRLILSLTTVPPRFPYVHENLAALKRQNAQIDAINLYVARKYRRFEYDPKDLPTVPEGVTLRLIDEDLGPATKVLPACRDYRGQDVRILFCDDDKVYDANWAQRFVDAAQAHPDCAICEEGSLLNTFYYADDAWQSARNPKPGYRKKDFFYRLRRAASLGMWKPSKTVSSGYVDILEGWGGVMVRPDFFDDASFDIPDVLWTVDDVWLSGCLERRGIPIWLNAEDKVRSKGNSNEVKEAALRNFVYQGHGRIAANQACIRYFRETWGIWGGKDYLKAGPAPT</sequence>
<evidence type="ECO:0000313" key="2">
    <source>
        <dbReference type="Proteomes" id="UP000277498"/>
    </source>
</evidence>
<dbReference type="Proteomes" id="UP000277498">
    <property type="component" value="Unassembled WGS sequence"/>
</dbReference>
<dbReference type="RefSeq" id="WP_124087754.1">
    <property type="nucleotide sequence ID" value="NZ_UXAW01000087.1"/>
</dbReference>
<dbReference type="AlphaFoldDB" id="A0A3P5XAA2"/>
<dbReference type="EMBL" id="UXAW01000087">
    <property type="protein sequence ID" value="VDC31659.1"/>
    <property type="molecule type" value="Genomic_DNA"/>
</dbReference>
<evidence type="ECO:0000313" key="1">
    <source>
        <dbReference type="EMBL" id="VDC31659.1"/>
    </source>
</evidence>
<name>A0A3P5XAA2_9RHOB</name>
<accession>A0A3P5XAA2</accession>
<dbReference type="OrthoDB" id="5465469at2"/>
<dbReference type="SUPFAM" id="SSF53448">
    <property type="entry name" value="Nucleotide-diphospho-sugar transferases"/>
    <property type="match status" value="1"/>
</dbReference>
<protein>
    <recommendedName>
        <fullName evidence="3">Glycosyl transferase family 2</fullName>
    </recommendedName>
</protein>
<gene>
    <name evidence="1" type="ORF">XINFAN_03033</name>
</gene>
<evidence type="ECO:0008006" key="3">
    <source>
        <dbReference type="Google" id="ProtNLM"/>
    </source>
</evidence>
<organism evidence="1 2">
    <name type="scientific">Pseudogemmobacter humi</name>
    <dbReference type="NCBI Taxonomy" id="2483812"/>
    <lineage>
        <taxon>Bacteria</taxon>
        <taxon>Pseudomonadati</taxon>
        <taxon>Pseudomonadota</taxon>
        <taxon>Alphaproteobacteria</taxon>
        <taxon>Rhodobacterales</taxon>
        <taxon>Paracoccaceae</taxon>
        <taxon>Pseudogemmobacter</taxon>
    </lineage>
</organism>